<dbReference type="Proteomes" id="UP000250443">
    <property type="component" value="Unassembled WGS sequence"/>
</dbReference>
<evidence type="ECO:0000313" key="4">
    <source>
        <dbReference type="Proteomes" id="UP000638986"/>
    </source>
</evidence>
<dbReference type="Proteomes" id="UP000638986">
    <property type="component" value="Unassembled WGS sequence"/>
</dbReference>
<dbReference type="EMBL" id="JADTXM010000015">
    <property type="protein sequence ID" value="MBH3440957.1"/>
    <property type="molecule type" value="Genomic_DNA"/>
</dbReference>
<sequence>MKFTPEDRISINHDLLYSLMTYGDDAESLGKHAPYRIGNWNSWGLAPRGILTWLVSQALNVHRLPWHPDVCQATRPYGAEEEETFRLFSEQFDSHEKVQAAVAEIRRIYDFTQDVFRRQGRSTITLKRSLADGAQGSDTEGYASRIAGCAKAAKFLGRRSFDMPSNILTSWSGGGYYGGYPVTITIEHPVENIVWCSGVIASRSNNPRGAAVEDGEWVIVDRSLTGLISIPVDAVSITAGAENRLESIYLAKERTWYATDESEQQRAERYLKSQYERLEPLNGYTLPHHHPAKLNLSWRQRIGLAWQVYQRLSGK</sequence>
<evidence type="ECO:0000313" key="1">
    <source>
        <dbReference type="EMBL" id="MBH3440957.1"/>
    </source>
</evidence>
<dbReference type="RefSeq" id="WP_010799583.1">
    <property type="nucleotide sequence ID" value="NZ_JAAMQY010000010.1"/>
</dbReference>
<evidence type="ECO:0000313" key="3">
    <source>
        <dbReference type="Proteomes" id="UP000250443"/>
    </source>
</evidence>
<accession>A0A2X2BYQ7</accession>
<dbReference type="AlphaFoldDB" id="A0A2X2BYQ7"/>
<name>A0A2X2BYQ7_PSELU</name>
<protein>
    <submittedName>
        <fullName evidence="2">Uncharacterized protein</fullName>
    </submittedName>
</protein>
<organism evidence="2 3">
    <name type="scientific">Pseudomonas luteola</name>
    <dbReference type="NCBI Taxonomy" id="47886"/>
    <lineage>
        <taxon>Bacteria</taxon>
        <taxon>Pseudomonadati</taxon>
        <taxon>Pseudomonadota</taxon>
        <taxon>Gammaproteobacteria</taxon>
        <taxon>Pseudomonadales</taxon>
        <taxon>Pseudomonadaceae</taxon>
        <taxon>Pseudomonas</taxon>
    </lineage>
</organism>
<reference evidence="1 4" key="2">
    <citation type="submission" date="2020-11" db="EMBL/GenBank/DDBJ databases">
        <title>Enhanced detection system for hospital associated transmission using whole genome sequencing surveillance.</title>
        <authorList>
            <person name="Harrison L.H."/>
            <person name="Van Tyne D."/>
            <person name="Marsh J.W."/>
            <person name="Griffith M.P."/>
            <person name="Snyder D.J."/>
            <person name="Cooper V.S."/>
            <person name="Mustapha M."/>
        </authorList>
    </citation>
    <scope>NUCLEOTIDE SEQUENCE [LARGE SCALE GENOMIC DNA]</scope>
    <source>
        <strain evidence="1 4">PSB00013</strain>
    </source>
</reference>
<gene>
    <name evidence="1" type="ORF">I5Q09_19930</name>
    <name evidence="2" type="ORF">NCTC11842_00083</name>
</gene>
<reference evidence="2 3" key="1">
    <citation type="submission" date="2018-06" db="EMBL/GenBank/DDBJ databases">
        <authorList>
            <consortium name="Pathogen Informatics"/>
            <person name="Doyle S."/>
        </authorList>
    </citation>
    <scope>NUCLEOTIDE SEQUENCE [LARGE SCALE GENOMIC DNA]</scope>
    <source>
        <strain evidence="2 3">NCTC11842</strain>
    </source>
</reference>
<proteinExistence type="predicted"/>
<evidence type="ECO:0000313" key="2">
    <source>
        <dbReference type="EMBL" id="SPY99938.1"/>
    </source>
</evidence>
<dbReference type="EMBL" id="UAUF01000002">
    <property type="protein sequence ID" value="SPY99938.1"/>
    <property type="molecule type" value="Genomic_DNA"/>
</dbReference>